<accession>A0AAW3YVJ5</accession>
<protein>
    <submittedName>
        <fullName evidence="1">Uncharacterized protein</fullName>
    </submittedName>
</protein>
<proteinExistence type="predicted"/>
<dbReference type="AlphaFoldDB" id="A0AAW3YVJ5"/>
<evidence type="ECO:0000313" key="1">
    <source>
        <dbReference type="EMBL" id="MBD2800777.1"/>
    </source>
</evidence>
<reference evidence="1" key="2">
    <citation type="journal article" date="2024" name="Toxins">
        <title>Genome Sequence Analysis of Native Xenorhabdus Strains Isolated from Entomopathogenic Nematodes in Argentina.</title>
        <authorList>
            <person name="Palma L."/>
            <person name="Frizzo L."/>
            <person name="Kaiser S."/>
            <person name="Berry C."/>
            <person name="Caballero P."/>
            <person name="Bode H.B."/>
            <person name="Del Valle E.E."/>
        </authorList>
    </citation>
    <scope>NUCLEOTIDE SEQUENCE</scope>
    <source>
        <strain evidence="1">M</strain>
    </source>
</reference>
<reference evidence="1" key="1">
    <citation type="submission" date="2020-09" db="EMBL/GenBank/DDBJ databases">
        <authorList>
            <person name="Palma L."/>
            <person name="Caballero P."/>
            <person name="Berry C."/>
            <person name="Del Valle E."/>
        </authorList>
    </citation>
    <scope>NUCLEOTIDE SEQUENCE</scope>
    <source>
        <strain evidence="1">M</strain>
    </source>
</reference>
<organism evidence="1">
    <name type="scientific">Xenorhabdus szentirmaii</name>
    <dbReference type="NCBI Taxonomy" id="290112"/>
    <lineage>
        <taxon>Bacteria</taxon>
        <taxon>Pseudomonadati</taxon>
        <taxon>Pseudomonadota</taxon>
        <taxon>Gammaproteobacteria</taxon>
        <taxon>Enterobacterales</taxon>
        <taxon>Morganellaceae</taxon>
        <taxon>Xenorhabdus</taxon>
    </lineage>
</organism>
<dbReference type="RefSeq" id="WP_323868944.1">
    <property type="nucleotide sequence ID" value="NZ_JACXBF010000216.1"/>
</dbReference>
<comment type="caution">
    <text evidence="1">The sequence shown here is derived from an EMBL/GenBank/DDBJ whole genome shotgun (WGS) entry which is preliminary data.</text>
</comment>
<dbReference type="Proteomes" id="UP001193920">
    <property type="component" value="Unassembled WGS sequence"/>
</dbReference>
<sequence>MSSSAHKIKIRKQHLIACRRAHARLEKFYQRWQQLSQKLTEVDEARNQLFSQQNQSFLQQFQAFRLRLEQEDISMLPNEIDTLKRRIERFTQNIQEEIPLLQAALLEEQAEEARKRYHRSKNLAILTELLQDKLPTRHSLNHDTDLQSILFHQLSEQADKEQSHLTEEQSALLSSLLAEQHADSPQAWQVPIAPAPKTGVHSGPMYEQIDTMIIRLGILDNQRDLSPYQSQYQTVLSLKDEVQKQLSADSLVLELATQIRQEQQLQDLRTQLAVAIAELESLEDEEAVTIAREADSIVQKGSLIEISTGLEQVNDAITRIEQRIISAERRHVVLEGLRGLGYQVNENSVNAWLADGQVVISHPSTPDYGLELGAGGEESARFQVRTVAFSEDRDTARDRDVDAIWCHQHHQLQENLAKAGAELTIDRALPPGSGKMKVRERVDAARQQRVVNHNKTRVLKG</sequence>
<name>A0AAW3YVJ5_9GAMM</name>
<gene>
    <name evidence="1" type="ORF">ID854_10010</name>
</gene>
<dbReference type="EMBL" id="JACXBF010000216">
    <property type="protein sequence ID" value="MBD2800777.1"/>
    <property type="molecule type" value="Genomic_DNA"/>
</dbReference>